<feature type="compositionally biased region" description="Basic and acidic residues" evidence="3">
    <location>
        <begin position="547"/>
        <end position="564"/>
    </location>
</feature>
<feature type="compositionally biased region" description="Pro residues" evidence="3">
    <location>
        <begin position="567"/>
        <end position="578"/>
    </location>
</feature>
<dbReference type="InterPro" id="IPR009091">
    <property type="entry name" value="RCC1/BLIP-II"/>
</dbReference>
<feature type="compositionally biased region" description="Polar residues" evidence="3">
    <location>
        <begin position="532"/>
        <end position="542"/>
    </location>
</feature>
<dbReference type="PROSITE" id="PS50012">
    <property type="entry name" value="RCC1_3"/>
    <property type="match status" value="6"/>
</dbReference>
<feature type="region of interest" description="Disordered" evidence="3">
    <location>
        <begin position="721"/>
        <end position="750"/>
    </location>
</feature>
<keyword evidence="6" id="KW-1185">Reference proteome</keyword>
<keyword evidence="1" id="KW-0677">Repeat</keyword>
<dbReference type="InterPro" id="IPR000408">
    <property type="entry name" value="Reg_chr_condens"/>
</dbReference>
<feature type="region of interest" description="Disordered" evidence="3">
    <location>
        <begin position="383"/>
        <end position="684"/>
    </location>
</feature>
<evidence type="ECO:0000256" key="3">
    <source>
        <dbReference type="SAM" id="MobiDB-lite"/>
    </source>
</evidence>
<feature type="compositionally biased region" description="Basic and acidic residues" evidence="3">
    <location>
        <begin position="592"/>
        <end position="615"/>
    </location>
</feature>
<comment type="caution">
    <text evidence="5">The sequence shown here is derived from an EMBL/GenBank/DDBJ whole genome shotgun (WGS) entry which is preliminary data.</text>
</comment>
<dbReference type="SUPFAM" id="SSF50985">
    <property type="entry name" value="RCC1/BLIP-II"/>
    <property type="match status" value="1"/>
</dbReference>
<protein>
    <recommendedName>
        <fullName evidence="4">RCC1-like domain-containing protein</fullName>
    </recommendedName>
</protein>
<evidence type="ECO:0000256" key="1">
    <source>
        <dbReference type="ARBA" id="ARBA00022737"/>
    </source>
</evidence>
<feature type="compositionally biased region" description="Polar residues" evidence="3">
    <location>
        <begin position="385"/>
        <end position="399"/>
    </location>
</feature>
<feature type="compositionally biased region" description="Basic and acidic residues" evidence="3">
    <location>
        <begin position="487"/>
        <end position="519"/>
    </location>
</feature>
<evidence type="ECO:0000313" key="5">
    <source>
        <dbReference type="EMBL" id="KAK2581260.1"/>
    </source>
</evidence>
<dbReference type="PROSITE" id="PS00626">
    <property type="entry name" value="RCC1_2"/>
    <property type="match status" value="4"/>
</dbReference>
<name>A0AAD9RKQ1_9HYME</name>
<dbReference type="PANTHER" id="PTHR22872:SF9">
    <property type="entry name" value="X-LINKED RETINITIS PIGMENTOSA GTPASE REGULATOR"/>
    <property type="match status" value="1"/>
</dbReference>
<feature type="compositionally biased region" description="Basic and acidic residues" evidence="3">
    <location>
        <begin position="419"/>
        <end position="435"/>
    </location>
</feature>
<reference evidence="5" key="2">
    <citation type="journal article" date="2023" name="Commun. Biol.">
        <title>Intrasexual cuticular hydrocarbon dimorphism in a wasp sheds light on hydrocarbon biosynthesis genes in Hymenoptera.</title>
        <authorList>
            <person name="Moris V.C."/>
            <person name="Podsiadlowski L."/>
            <person name="Martin S."/>
            <person name="Oeyen J.P."/>
            <person name="Donath A."/>
            <person name="Petersen M."/>
            <person name="Wilbrandt J."/>
            <person name="Misof B."/>
            <person name="Liedtke D."/>
            <person name="Thamm M."/>
            <person name="Scheiner R."/>
            <person name="Schmitt T."/>
            <person name="Niehuis O."/>
        </authorList>
    </citation>
    <scope>NUCLEOTIDE SEQUENCE</scope>
    <source>
        <strain evidence="5">GBR_01_08_01A</strain>
    </source>
</reference>
<dbReference type="PANTHER" id="PTHR22872">
    <property type="entry name" value="BTK-BINDING PROTEIN-RELATED"/>
    <property type="match status" value="1"/>
</dbReference>
<feature type="compositionally biased region" description="Polar residues" evidence="3">
    <location>
        <begin position="728"/>
        <end position="737"/>
    </location>
</feature>
<feature type="repeat" description="RCC1" evidence="2">
    <location>
        <begin position="274"/>
        <end position="328"/>
    </location>
</feature>
<feature type="repeat" description="RCC1" evidence="2">
    <location>
        <begin position="329"/>
        <end position="381"/>
    </location>
</feature>
<feature type="compositionally biased region" description="Basic and acidic residues" evidence="3">
    <location>
        <begin position="639"/>
        <end position="648"/>
    </location>
</feature>
<dbReference type="Pfam" id="PF25390">
    <property type="entry name" value="WD40_RLD"/>
    <property type="match status" value="1"/>
</dbReference>
<feature type="compositionally biased region" description="Low complexity" evidence="3">
    <location>
        <begin position="616"/>
        <end position="638"/>
    </location>
</feature>
<feature type="compositionally biased region" description="Low complexity" evidence="3">
    <location>
        <begin position="581"/>
        <end position="591"/>
    </location>
</feature>
<feature type="repeat" description="RCC1" evidence="2">
    <location>
        <begin position="223"/>
        <end position="273"/>
    </location>
</feature>
<organism evidence="5 6">
    <name type="scientific">Odynerus spinipes</name>
    <dbReference type="NCBI Taxonomy" id="1348599"/>
    <lineage>
        <taxon>Eukaryota</taxon>
        <taxon>Metazoa</taxon>
        <taxon>Ecdysozoa</taxon>
        <taxon>Arthropoda</taxon>
        <taxon>Hexapoda</taxon>
        <taxon>Insecta</taxon>
        <taxon>Pterygota</taxon>
        <taxon>Neoptera</taxon>
        <taxon>Endopterygota</taxon>
        <taxon>Hymenoptera</taxon>
        <taxon>Apocrita</taxon>
        <taxon>Aculeata</taxon>
        <taxon>Vespoidea</taxon>
        <taxon>Vespidae</taxon>
        <taxon>Eumeninae</taxon>
        <taxon>Odynerus</taxon>
    </lineage>
</organism>
<dbReference type="PRINTS" id="PR00633">
    <property type="entry name" value="RCCNDNSATION"/>
</dbReference>
<evidence type="ECO:0000256" key="2">
    <source>
        <dbReference type="PROSITE-ProRule" id="PRU00235"/>
    </source>
</evidence>
<dbReference type="AlphaFoldDB" id="A0AAD9RKQ1"/>
<evidence type="ECO:0000313" key="6">
    <source>
        <dbReference type="Proteomes" id="UP001258017"/>
    </source>
</evidence>
<dbReference type="InterPro" id="IPR058923">
    <property type="entry name" value="RCC1-like_dom"/>
</dbReference>
<dbReference type="Pfam" id="PF13540">
    <property type="entry name" value="RCC1_2"/>
    <property type="match status" value="2"/>
</dbReference>
<gene>
    <name evidence="5" type="ORF">KPH14_008050</name>
</gene>
<dbReference type="Gene3D" id="2.130.10.30">
    <property type="entry name" value="Regulator of chromosome condensation 1/beta-lactamase-inhibitor protein II"/>
    <property type="match status" value="1"/>
</dbReference>
<feature type="repeat" description="RCC1" evidence="2">
    <location>
        <begin position="115"/>
        <end position="171"/>
    </location>
</feature>
<sequence length="750" mass="80840">MVDFTLNIRSIYEGTLFCQTGAVFTIGRSRFADNVASHFFIRKDPVLTITCGDEHSAVVCQSGRLFVFGSNDWGQLGLGHKNHVSKPSCVKILKPEKVTQVACGRAHTLICTGGQKIFACGSDQEGQLGRGNSAVGDSASTPVLVYDCGLAGPRIVQIAAGSHHSMALTSDGGVIAWGSNLEGQLGLSGISGLVNKPTKVPIPEPVKEISTGYYHSAFLTESGLVYVCGESESGKLGIDVNFSTQVAPKQMQLPTPAIHVACGGHHTLILAENGNIYCVGSNASGQLGMGTNVTEVPTPKLLSRDALQDQSIAKIACGESHSAVLTESGRLYTCGDGRHGKLGLEENENNVHELTFAAKYQELFISNVSCGGCHTILLGKRRETSNQSNLETESIQMDHQVQKKNPLPPLKLPVNRLQTESHTDKVDEVEKKESTESEENALEKSTLVDSQENNLENSPSDILETTKDSMNNIEKPKAPAMSAMSEASHKMIEAEKSEATSEEKDVENNNEEKTEKTDIENNVDAGKPTEPITENVTSSNSVEVADETIKSVESKTEDELKTSPEKPASPDPVPPPKPPRQKFGSPQGSTKESIESPKSSSEEHKETNPNEEQKENNQNNNSKTNETTEETPVTQPVPEETKKKEDSPAKLSTNSHKSQSAKSNAGTEETIVADTRNALDEGKPMDKIVENEKNNAEHTHDDADVIQSPAHKTGKMAKLFKGKRQQEIENGTKTSGASHPKSKSKTCTVL</sequence>
<reference evidence="5" key="1">
    <citation type="submission" date="2021-08" db="EMBL/GenBank/DDBJ databases">
        <authorList>
            <person name="Misof B."/>
            <person name="Oliver O."/>
            <person name="Podsiadlowski L."/>
            <person name="Donath A."/>
            <person name="Peters R."/>
            <person name="Mayer C."/>
            <person name="Rust J."/>
            <person name="Gunkel S."/>
            <person name="Lesny P."/>
            <person name="Martin S."/>
            <person name="Oeyen J.P."/>
            <person name="Petersen M."/>
            <person name="Panagiotis P."/>
            <person name="Wilbrandt J."/>
            <person name="Tanja T."/>
        </authorList>
    </citation>
    <scope>NUCLEOTIDE SEQUENCE</scope>
    <source>
        <strain evidence="5">GBR_01_08_01A</strain>
        <tissue evidence="5">Thorax + abdomen</tissue>
    </source>
</reference>
<dbReference type="InterPro" id="IPR051625">
    <property type="entry name" value="Signaling_Regulatory_Domain"/>
</dbReference>
<feature type="repeat" description="RCC1" evidence="2">
    <location>
        <begin position="172"/>
        <end position="222"/>
    </location>
</feature>
<dbReference type="Proteomes" id="UP001258017">
    <property type="component" value="Unassembled WGS sequence"/>
</dbReference>
<accession>A0AAD9RKQ1</accession>
<feature type="compositionally biased region" description="Polar residues" evidence="3">
    <location>
        <begin position="650"/>
        <end position="667"/>
    </location>
</feature>
<dbReference type="EMBL" id="JAIFRP010000042">
    <property type="protein sequence ID" value="KAK2581260.1"/>
    <property type="molecule type" value="Genomic_DNA"/>
</dbReference>
<feature type="repeat" description="RCC1" evidence="2">
    <location>
        <begin position="63"/>
        <end position="114"/>
    </location>
</feature>
<feature type="domain" description="RCC1-like" evidence="4">
    <location>
        <begin position="37"/>
        <end position="250"/>
    </location>
</feature>
<evidence type="ECO:0000259" key="4">
    <source>
        <dbReference type="Pfam" id="PF25390"/>
    </source>
</evidence>
<proteinExistence type="predicted"/>
<feature type="compositionally biased region" description="Polar residues" evidence="3">
    <location>
        <begin position="447"/>
        <end position="460"/>
    </location>
</feature>